<keyword evidence="3" id="KW-1185">Reference proteome</keyword>
<sequence>MAMLEAKSKLWKPVDLPEGADPRNIYIHHIMTKVFRSCYSKLNQEFAIAVIDIMFNPTITTTSLMGGEIHSRMEALSKQVNNIQESDDNAEDQYLEEYENHSNCHSDISHSGTPSMYHNYDDNGYNDPEDY</sequence>
<gene>
    <name evidence="2" type="ORF">DERYTH_LOCUS13223</name>
</gene>
<dbReference type="OrthoDB" id="2386167at2759"/>
<dbReference type="Proteomes" id="UP000789405">
    <property type="component" value="Unassembled WGS sequence"/>
</dbReference>
<evidence type="ECO:0000313" key="2">
    <source>
        <dbReference type="EMBL" id="CAG8704954.1"/>
    </source>
</evidence>
<name>A0A9N9HTH5_9GLOM</name>
<comment type="caution">
    <text evidence="2">The sequence shown here is derived from an EMBL/GenBank/DDBJ whole genome shotgun (WGS) entry which is preliminary data.</text>
</comment>
<accession>A0A9N9HTH5</accession>
<evidence type="ECO:0000313" key="3">
    <source>
        <dbReference type="Proteomes" id="UP000789405"/>
    </source>
</evidence>
<feature type="compositionally biased region" description="Acidic residues" evidence="1">
    <location>
        <begin position="85"/>
        <end position="97"/>
    </location>
</feature>
<proteinExistence type="predicted"/>
<feature type="region of interest" description="Disordered" evidence="1">
    <location>
        <begin position="81"/>
        <end position="131"/>
    </location>
</feature>
<dbReference type="EMBL" id="CAJVPY010009111">
    <property type="protein sequence ID" value="CAG8704954.1"/>
    <property type="molecule type" value="Genomic_DNA"/>
</dbReference>
<organism evidence="2 3">
    <name type="scientific">Dentiscutata erythropus</name>
    <dbReference type="NCBI Taxonomy" id="1348616"/>
    <lineage>
        <taxon>Eukaryota</taxon>
        <taxon>Fungi</taxon>
        <taxon>Fungi incertae sedis</taxon>
        <taxon>Mucoromycota</taxon>
        <taxon>Glomeromycotina</taxon>
        <taxon>Glomeromycetes</taxon>
        <taxon>Diversisporales</taxon>
        <taxon>Gigasporaceae</taxon>
        <taxon>Dentiscutata</taxon>
    </lineage>
</organism>
<reference evidence="2" key="1">
    <citation type="submission" date="2021-06" db="EMBL/GenBank/DDBJ databases">
        <authorList>
            <person name="Kallberg Y."/>
            <person name="Tangrot J."/>
            <person name="Rosling A."/>
        </authorList>
    </citation>
    <scope>NUCLEOTIDE SEQUENCE</scope>
    <source>
        <strain evidence="2">MA453B</strain>
    </source>
</reference>
<feature type="compositionally biased region" description="Basic and acidic residues" evidence="1">
    <location>
        <begin position="98"/>
        <end position="108"/>
    </location>
</feature>
<protein>
    <submittedName>
        <fullName evidence="2">17487_t:CDS:1</fullName>
    </submittedName>
</protein>
<dbReference type="AlphaFoldDB" id="A0A9N9HTH5"/>
<evidence type="ECO:0000256" key="1">
    <source>
        <dbReference type="SAM" id="MobiDB-lite"/>
    </source>
</evidence>